<reference evidence="3" key="1">
    <citation type="journal article" date="2023" name="Mol. Phylogenet. Evol.">
        <title>Genome-scale phylogeny and comparative genomics of the fungal order Sordariales.</title>
        <authorList>
            <person name="Hensen N."/>
            <person name="Bonometti L."/>
            <person name="Westerberg I."/>
            <person name="Brannstrom I.O."/>
            <person name="Guillou S."/>
            <person name="Cros-Aarteil S."/>
            <person name="Calhoun S."/>
            <person name="Haridas S."/>
            <person name="Kuo A."/>
            <person name="Mondo S."/>
            <person name="Pangilinan J."/>
            <person name="Riley R."/>
            <person name="LaButti K."/>
            <person name="Andreopoulos B."/>
            <person name="Lipzen A."/>
            <person name="Chen C."/>
            <person name="Yan M."/>
            <person name="Daum C."/>
            <person name="Ng V."/>
            <person name="Clum A."/>
            <person name="Steindorff A."/>
            <person name="Ohm R.A."/>
            <person name="Martin F."/>
            <person name="Silar P."/>
            <person name="Natvig D.O."/>
            <person name="Lalanne C."/>
            <person name="Gautier V."/>
            <person name="Ament-Velasquez S.L."/>
            <person name="Kruys A."/>
            <person name="Hutchinson M.I."/>
            <person name="Powell A.J."/>
            <person name="Barry K."/>
            <person name="Miller A.N."/>
            <person name="Grigoriev I.V."/>
            <person name="Debuchy R."/>
            <person name="Gladieux P."/>
            <person name="Hiltunen Thoren M."/>
            <person name="Johannesson H."/>
        </authorList>
    </citation>
    <scope>NUCLEOTIDE SEQUENCE</scope>
    <source>
        <strain evidence="3">CBS 990.96</strain>
    </source>
</reference>
<dbReference type="Pfam" id="PF14420">
    <property type="entry name" value="Clr5"/>
    <property type="match status" value="1"/>
</dbReference>
<dbReference type="EMBL" id="MU865327">
    <property type="protein sequence ID" value="KAK4227760.1"/>
    <property type="molecule type" value="Genomic_DNA"/>
</dbReference>
<evidence type="ECO:0000256" key="1">
    <source>
        <dbReference type="SAM" id="MobiDB-lite"/>
    </source>
</evidence>
<sequence length="367" mass="41160">MAPAKKLGNLAAYRTAFEDLYWTQDLPLNEVMARMEEDYGIQATKKMYKRQIDAWDLKKNIHKDEMIVMLRVEERRRQENKETTFFLRGKPVDRTKLRRFATRYKLTTSQFQGMPIEKEEIPSHITYSTPEPESPVHRPFLQGQSGTDGSLLSPVLSDTDNDASYWSPSSTSVRWDAGESYQSLDTTSAQPFPADLPLFSPYLSQNTSFFQAQWTAESDSFNSGSYNYHSSHTSPSGSHSTEYQNVEAQPASRLSSDQYSSAYNITATGPSTSHLIPTESDQSGTGQAGFGQNVDFNQSTWHSTDPNSNTTFKDYFGNGINPSCLARGYHSCGCQVSQARAPRQRLHDVQNHSNIEPFALGPPLAQG</sequence>
<dbReference type="InterPro" id="IPR025676">
    <property type="entry name" value="Clr5_dom"/>
</dbReference>
<feature type="region of interest" description="Disordered" evidence="1">
    <location>
        <begin position="224"/>
        <end position="305"/>
    </location>
</feature>
<evidence type="ECO:0000259" key="2">
    <source>
        <dbReference type="Pfam" id="PF14420"/>
    </source>
</evidence>
<dbReference type="PANTHER" id="PTHR38788">
    <property type="entry name" value="CLR5 DOMAIN-CONTAINING PROTEIN"/>
    <property type="match status" value="1"/>
</dbReference>
<proteinExistence type="predicted"/>
<feature type="compositionally biased region" description="Low complexity" evidence="1">
    <location>
        <begin position="229"/>
        <end position="241"/>
    </location>
</feature>
<evidence type="ECO:0000313" key="3">
    <source>
        <dbReference type="EMBL" id="KAK4227760.1"/>
    </source>
</evidence>
<organism evidence="3 4">
    <name type="scientific">Podospora fimiseda</name>
    <dbReference type="NCBI Taxonomy" id="252190"/>
    <lineage>
        <taxon>Eukaryota</taxon>
        <taxon>Fungi</taxon>
        <taxon>Dikarya</taxon>
        <taxon>Ascomycota</taxon>
        <taxon>Pezizomycotina</taxon>
        <taxon>Sordariomycetes</taxon>
        <taxon>Sordariomycetidae</taxon>
        <taxon>Sordariales</taxon>
        <taxon>Podosporaceae</taxon>
        <taxon>Podospora</taxon>
    </lineage>
</organism>
<keyword evidence="4" id="KW-1185">Reference proteome</keyword>
<feature type="region of interest" description="Disordered" evidence="1">
    <location>
        <begin position="125"/>
        <end position="154"/>
    </location>
</feature>
<evidence type="ECO:0000313" key="4">
    <source>
        <dbReference type="Proteomes" id="UP001301958"/>
    </source>
</evidence>
<feature type="compositionally biased region" description="Polar residues" evidence="1">
    <location>
        <begin position="294"/>
        <end position="305"/>
    </location>
</feature>
<dbReference type="AlphaFoldDB" id="A0AAN7BQP9"/>
<feature type="compositionally biased region" description="Polar residues" evidence="1">
    <location>
        <begin position="142"/>
        <end position="154"/>
    </location>
</feature>
<feature type="compositionally biased region" description="Polar residues" evidence="1">
    <location>
        <begin position="242"/>
        <end position="285"/>
    </location>
</feature>
<name>A0AAN7BQP9_9PEZI</name>
<dbReference type="Proteomes" id="UP001301958">
    <property type="component" value="Unassembled WGS sequence"/>
</dbReference>
<protein>
    <recommendedName>
        <fullName evidence="2">Clr5 domain-containing protein</fullName>
    </recommendedName>
</protein>
<feature type="domain" description="Clr5" evidence="2">
    <location>
        <begin position="11"/>
        <end position="59"/>
    </location>
</feature>
<gene>
    <name evidence="3" type="ORF">QBC38DRAFT_526108</name>
</gene>
<accession>A0AAN7BQP9</accession>
<dbReference type="PANTHER" id="PTHR38788:SF3">
    <property type="entry name" value="CLR5 DOMAIN-CONTAINING PROTEIN"/>
    <property type="match status" value="1"/>
</dbReference>
<reference evidence="3" key="2">
    <citation type="submission" date="2023-05" db="EMBL/GenBank/DDBJ databases">
        <authorList>
            <consortium name="Lawrence Berkeley National Laboratory"/>
            <person name="Steindorff A."/>
            <person name="Hensen N."/>
            <person name="Bonometti L."/>
            <person name="Westerberg I."/>
            <person name="Brannstrom I.O."/>
            <person name="Guillou S."/>
            <person name="Cros-Aarteil S."/>
            <person name="Calhoun S."/>
            <person name="Haridas S."/>
            <person name="Kuo A."/>
            <person name="Mondo S."/>
            <person name="Pangilinan J."/>
            <person name="Riley R."/>
            <person name="Labutti K."/>
            <person name="Andreopoulos B."/>
            <person name="Lipzen A."/>
            <person name="Chen C."/>
            <person name="Yanf M."/>
            <person name="Daum C."/>
            <person name="Ng V."/>
            <person name="Clum A."/>
            <person name="Ohm R."/>
            <person name="Martin F."/>
            <person name="Silar P."/>
            <person name="Natvig D."/>
            <person name="Lalanne C."/>
            <person name="Gautier V."/>
            <person name="Ament-Velasquez S.L."/>
            <person name="Kruys A."/>
            <person name="Hutchinson M.I."/>
            <person name="Powell A.J."/>
            <person name="Barry K."/>
            <person name="Miller A.N."/>
            <person name="Grigoriev I.V."/>
            <person name="Debuchy R."/>
            <person name="Gladieux P."/>
            <person name="Thoren M.H."/>
            <person name="Johannesson H."/>
        </authorList>
    </citation>
    <scope>NUCLEOTIDE SEQUENCE</scope>
    <source>
        <strain evidence="3">CBS 990.96</strain>
    </source>
</reference>
<comment type="caution">
    <text evidence="3">The sequence shown here is derived from an EMBL/GenBank/DDBJ whole genome shotgun (WGS) entry which is preliminary data.</text>
</comment>